<dbReference type="RefSeq" id="WP_153758289.1">
    <property type="nucleotide sequence ID" value="NZ_CP045851.1"/>
</dbReference>
<evidence type="ECO:0000256" key="1">
    <source>
        <dbReference type="ARBA" id="ARBA00022741"/>
    </source>
</evidence>
<dbReference type="SUPFAM" id="SSF52540">
    <property type="entry name" value="P-loop containing nucleoside triphosphate hydrolases"/>
    <property type="match status" value="1"/>
</dbReference>
<dbReference type="PROSITE" id="PS50893">
    <property type="entry name" value="ABC_TRANSPORTER_2"/>
    <property type="match status" value="1"/>
</dbReference>
<dbReference type="PANTHER" id="PTHR43038:SF7">
    <property type="entry name" value="ABC TRANSPORT SYSTEM ATP-BINDING PROTEIN"/>
    <property type="match status" value="1"/>
</dbReference>
<evidence type="ECO:0000313" key="6">
    <source>
        <dbReference type="Proteomes" id="UP000334019"/>
    </source>
</evidence>
<proteinExistence type="predicted"/>
<dbReference type="GO" id="GO:0016887">
    <property type="term" value="F:ATP hydrolysis activity"/>
    <property type="evidence" value="ECO:0007669"/>
    <property type="project" value="InterPro"/>
</dbReference>
<dbReference type="AlphaFoldDB" id="A0A5Q2RET8"/>
<dbReference type="SMART" id="SM00382">
    <property type="entry name" value="AAA"/>
    <property type="match status" value="1"/>
</dbReference>
<evidence type="ECO:0000313" key="5">
    <source>
        <dbReference type="EMBL" id="QGG94183.1"/>
    </source>
</evidence>
<evidence type="ECO:0000256" key="2">
    <source>
        <dbReference type="ARBA" id="ARBA00022840"/>
    </source>
</evidence>
<dbReference type="InterPro" id="IPR003593">
    <property type="entry name" value="AAA+_ATPase"/>
</dbReference>
<protein>
    <submittedName>
        <fullName evidence="5">ATP-binding cassette domain-containing protein</fullName>
    </submittedName>
</protein>
<dbReference type="KEGG" id="atq:GH723_03180"/>
<reference evidence="5 6" key="1">
    <citation type="submission" date="2019-11" db="EMBL/GenBank/DDBJ databases">
        <authorList>
            <person name="He Y."/>
        </authorList>
    </citation>
    <scope>NUCLEOTIDE SEQUENCE [LARGE SCALE GENOMIC DNA]</scope>
    <source>
        <strain evidence="5 6">SCSIO 58843</strain>
    </source>
</reference>
<evidence type="ECO:0000259" key="4">
    <source>
        <dbReference type="PROSITE" id="PS50893"/>
    </source>
</evidence>
<dbReference type="EMBL" id="CP045851">
    <property type="protein sequence ID" value="QGG94183.1"/>
    <property type="molecule type" value="Genomic_DNA"/>
</dbReference>
<dbReference type="InterPro" id="IPR003439">
    <property type="entry name" value="ABC_transporter-like_ATP-bd"/>
</dbReference>
<keyword evidence="2 5" id="KW-0067">ATP-binding</keyword>
<organism evidence="5 6">
    <name type="scientific">Actinomarinicola tropica</name>
    <dbReference type="NCBI Taxonomy" id="2789776"/>
    <lineage>
        <taxon>Bacteria</taxon>
        <taxon>Bacillati</taxon>
        <taxon>Actinomycetota</taxon>
        <taxon>Acidimicrobiia</taxon>
        <taxon>Acidimicrobiales</taxon>
        <taxon>Iamiaceae</taxon>
        <taxon>Actinomarinicola</taxon>
    </lineage>
</organism>
<dbReference type="Pfam" id="PF00005">
    <property type="entry name" value="ABC_tran"/>
    <property type="match status" value="1"/>
</dbReference>
<keyword evidence="1" id="KW-0547">Nucleotide-binding</keyword>
<feature type="region of interest" description="Disordered" evidence="3">
    <location>
        <begin position="1"/>
        <end position="27"/>
    </location>
</feature>
<dbReference type="Proteomes" id="UP000334019">
    <property type="component" value="Chromosome"/>
</dbReference>
<dbReference type="PANTHER" id="PTHR43038">
    <property type="entry name" value="ATP-BINDING CASSETTE, SUB-FAMILY H, MEMBER 1"/>
    <property type="match status" value="1"/>
</dbReference>
<feature type="domain" description="ABC transporter" evidence="4">
    <location>
        <begin position="32"/>
        <end position="238"/>
    </location>
</feature>
<dbReference type="InterPro" id="IPR027417">
    <property type="entry name" value="P-loop_NTPase"/>
</dbReference>
<gene>
    <name evidence="5" type="ORF">GH723_03180</name>
</gene>
<dbReference type="Gene3D" id="3.40.50.300">
    <property type="entry name" value="P-loop containing nucleotide triphosphate hydrolases"/>
    <property type="match status" value="1"/>
</dbReference>
<evidence type="ECO:0000256" key="3">
    <source>
        <dbReference type="SAM" id="MobiDB-lite"/>
    </source>
</evidence>
<accession>A0A5Q2RET8</accession>
<sequence>MSRQARPVGVGRTGGEERPGATPDPRPAAARLEAIGVTKSYRRGVWPRTRVLPVLRGADLAVHAGEIVGLVGENGSGKSTLMKILVGALAADAGEIRVGGRIGYCPQDPVLYDRLTCDEHLELFGVAYGMDADTIAESADGLYATLGFGNWRSSRVEELSGGTRAKLNLSVALLADPEILLLDEPYAGFDWDTYQRFWALAAERRSAGRSVLVISHFVTDRERFDRIVELRDGQTSSP</sequence>
<name>A0A5Q2RET8_9ACTN</name>
<keyword evidence="6" id="KW-1185">Reference proteome</keyword>
<dbReference type="GO" id="GO:0005524">
    <property type="term" value="F:ATP binding"/>
    <property type="evidence" value="ECO:0007669"/>
    <property type="project" value="UniProtKB-KW"/>
</dbReference>
<dbReference type="CDD" id="cd03230">
    <property type="entry name" value="ABC_DR_subfamily_A"/>
    <property type="match status" value="1"/>
</dbReference>